<organism evidence="3 4">
    <name type="scientific">Sporichthya brevicatena</name>
    <dbReference type="NCBI Taxonomy" id="171442"/>
    <lineage>
        <taxon>Bacteria</taxon>
        <taxon>Bacillati</taxon>
        <taxon>Actinomycetota</taxon>
        <taxon>Actinomycetes</taxon>
        <taxon>Sporichthyales</taxon>
        <taxon>Sporichthyaceae</taxon>
        <taxon>Sporichthya</taxon>
    </lineage>
</organism>
<dbReference type="Proteomes" id="UP001500957">
    <property type="component" value="Unassembled WGS sequence"/>
</dbReference>
<evidence type="ECO:0000313" key="4">
    <source>
        <dbReference type="Proteomes" id="UP001500957"/>
    </source>
</evidence>
<dbReference type="InterPro" id="IPR000836">
    <property type="entry name" value="PRTase_dom"/>
</dbReference>
<comment type="caution">
    <text evidence="3">The sequence shown here is derived from an EMBL/GenBank/DDBJ whole genome shotgun (WGS) entry which is preliminary data.</text>
</comment>
<dbReference type="InterPro" id="IPR029057">
    <property type="entry name" value="PRTase-like"/>
</dbReference>
<comment type="similarity">
    <text evidence="1">Belongs to the ComF/GntX family.</text>
</comment>
<dbReference type="PANTHER" id="PTHR47505:SF1">
    <property type="entry name" value="DNA UTILIZATION PROTEIN YHGH"/>
    <property type="match status" value="1"/>
</dbReference>
<protein>
    <recommendedName>
        <fullName evidence="2">Phosphoribosyltransferase domain-containing protein</fullName>
    </recommendedName>
</protein>
<evidence type="ECO:0000313" key="3">
    <source>
        <dbReference type="EMBL" id="GAA0605210.1"/>
    </source>
</evidence>
<accession>A0ABP3REF0</accession>
<gene>
    <name evidence="3" type="ORF">GCM10009547_03920</name>
</gene>
<feature type="domain" description="Phosphoribosyltransferase" evidence="2">
    <location>
        <begin position="177"/>
        <end position="229"/>
    </location>
</feature>
<dbReference type="EMBL" id="BAAAHE010000004">
    <property type="protein sequence ID" value="GAA0605210.1"/>
    <property type="molecule type" value="Genomic_DNA"/>
</dbReference>
<name>A0ABP3REF0_9ACTN</name>
<dbReference type="InterPro" id="IPR051910">
    <property type="entry name" value="ComF/GntX_DNA_util-trans"/>
</dbReference>
<evidence type="ECO:0000256" key="1">
    <source>
        <dbReference type="ARBA" id="ARBA00008007"/>
    </source>
</evidence>
<dbReference type="SUPFAM" id="SSF53271">
    <property type="entry name" value="PRTase-like"/>
    <property type="match status" value="1"/>
</dbReference>
<dbReference type="Pfam" id="PF00156">
    <property type="entry name" value="Pribosyltran"/>
    <property type="match status" value="1"/>
</dbReference>
<dbReference type="PANTHER" id="PTHR47505">
    <property type="entry name" value="DNA UTILIZATION PROTEIN YHGH"/>
    <property type="match status" value="1"/>
</dbReference>
<sequence>MGRWIGPTRLAGLRSTLADLVLPTPCAGCGGDSVVPICPDCLAGLGIPRLVPPQPVHPAGLPPVRCLAEWEGIARNLVLAHKERGRTELAPVLGRALAPAVAPAGPGPLLLVPVPSRPGVRRSRGHDPVGRTAIAAAAALRAQGRTAHALPLLRHARTVRDQAGLSSTQRARNLAGALVARRGASAAMPGAAVVLIDDVLTTGATLSEAARALREAGIPVLGGAVVAAVLKRA</sequence>
<proteinExistence type="inferred from homology"/>
<keyword evidence="4" id="KW-1185">Reference proteome</keyword>
<evidence type="ECO:0000259" key="2">
    <source>
        <dbReference type="Pfam" id="PF00156"/>
    </source>
</evidence>
<reference evidence="4" key="1">
    <citation type="journal article" date="2019" name="Int. J. Syst. Evol. Microbiol.">
        <title>The Global Catalogue of Microorganisms (GCM) 10K type strain sequencing project: providing services to taxonomists for standard genome sequencing and annotation.</title>
        <authorList>
            <consortium name="The Broad Institute Genomics Platform"/>
            <consortium name="The Broad Institute Genome Sequencing Center for Infectious Disease"/>
            <person name="Wu L."/>
            <person name="Ma J."/>
        </authorList>
    </citation>
    <scope>NUCLEOTIDE SEQUENCE [LARGE SCALE GENOMIC DNA]</scope>
    <source>
        <strain evidence="4">JCM 10671</strain>
    </source>
</reference>
<dbReference type="RefSeq" id="WP_344601014.1">
    <property type="nucleotide sequence ID" value="NZ_BAAAHE010000004.1"/>
</dbReference>
<dbReference type="Gene3D" id="3.40.50.2020">
    <property type="match status" value="1"/>
</dbReference>
<dbReference type="CDD" id="cd06223">
    <property type="entry name" value="PRTases_typeI"/>
    <property type="match status" value="1"/>
</dbReference>